<sequence length="1299" mass="136489">MKTKIIWTLVMVALFGAMMTTASAAETAWSDTFTDSSNISASENITVAGGDAKLANTTSTSPCICGGGTDHNGADWSPGTDEYGCHYNIGTCTINGTTVKAYSSGSYGWLEIHATTINVTGSGLNGTGKGYPGGAGSSSYYVAAESGTGDGGTHNKTDGAGQAGGSLNGGGGAGYGNTGGAGGRYGTTGGCGGGGAGGDAYGTSNTFQTKIGAGGAGARGADFQDTQWGGDGGAGGASILLDADSINISGTITANGATGEDGDSGYKGCGGGGAGAGGSIVLNAGTLSGSGSLSATGGEGGDAGNGTSHAGGGGGGAAGGRIKLWYNTSTFSGSNSVSSGSGGAGGYGPYGGGNAGCSGSTGTYLYTTPRQSSGGQEEYKPSGYLNSTAITPTSFESWDTFYANHSIPSGTNTTYRILNASDNSTLCEVNATEAAAGYNIPLSADSTTSIRLYAFLNTTDTSETPVLHDWNVSWTPRDSNPPASITNLVNSTGNFWINWTWDNPADPDFNHTMVYIDNDWTSNRSESFYNDSYSAHAAKTISTHTVDEDGNVNSTWVNQTTTIPNNLPVLDPIGNKVVNETETLAIDTDATDSDSDTLTYSCNRTDLFTDFGSATGAGNWTPDYGDAGTYYVDFGAADGYGGIDNETIQITVNETEVTGNLLYFNPDTSTVPGYCCSVDVDVMARVNESNPVIATDVNITFDPGCINITDWANNSGVWNGSTCPLGSVPQGYVHITTTVGENPAVNGTVRIGTLTIHCNNTTCCGTPLNFTSQSMFIKEGSGSIYPERDNGSFLCGWYWKDYNGEEDGGYMPDFDQNQDFNATQPGIEENYCAPTAMANSLWWFDQKYPDRDVVFPGTTPQQLVQELAELMDTNGQRTGIPHNGTYVADEQAGIEEYLIQHGLTDLLYEHTELKPEFDWIEEEIERCQDVKIDLGFYQVLNVTEVAPGQWEIEWKRIGGHAVTAAGVNSNCSQIAVSDPDADNAEFGLPGVVRGPNHSHGGVPFWDPAYNHTQHNDGVSASHDIYNVAPSISPGGTWELTGPYWRNTTVAYRYAYNNGGQWMNITNYNGSSPPLVGDIRTEIEAAVVVSPKNCTPGIEVNKTVWDPVTKDWVEEITSQANISGCVRYRVQVQNNGTCCDLTNLVVNDTLPGFLTYNNSAIPFEPTDLGGNKYQWTFPTLNKSETKTIEFNATVNKTGNGTNEAFATAWCAEFGVECSDGDGAYITAVGCGDVDGDGEVDWWDYTTLKCVVAGVPGWTIGTNEWTSDVDCDHDVDWWDYTTLKCVVAGVPGWTIECCGCN</sequence>
<protein>
    <submittedName>
        <fullName evidence="1">Uncharacterized protein</fullName>
    </submittedName>
</protein>
<name>A0AC61L7W7_9EURY</name>
<proteinExistence type="predicted"/>
<reference evidence="1" key="1">
    <citation type="submission" date="2018-01" db="EMBL/GenBank/DDBJ databases">
        <authorList>
            <person name="Krukenberg V."/>
        </authorList>
    </citation>
    <scope>NUCLEOTIDE SEQUENCE</scope>
    <source>
        <strain evidence="1">E20ANME2</strain>
    </source>
</reference>
<evidence type="ECO:0000313" key="1">
    <source>
        <dbReference type="EMBL" id="PXF62198.1"/>
    </source>
</evidence>
<organism evidence="1 2">
    <name type="scientific">Candidatus Methanogaster sp</name>
    <dbReference type="NCBI Taxonomy" id="3386292"/>
    <lineage>
        <taxon>Archaea</taxon>
        <taxon>Methanobacteriati</taxon>
        <taxon>Methanobacteriota</taxon>
        <taxon>Stenosarchaea group</taxon>
        <taxon>Methanomicrobia</taxon>
        <taxon>Methanosarcinales</taxon>
        <taxon>ANME-2 cluster</taxon>
        <taxon>Candidatus Methanogasteraceae</taxon>
        <taxon>Candidatus Methanogaster</taxon>
    </lineage>
</organism>
<accession>A0AC61L7W7</accession>
<gene>
    <name evidence="1" type="ORF">C4B59_00890</name>
</gene>
<evidence type="ECO:0000313" key="2">
    <source>
        <dbReference type="Proteomes" id="UP000248329"/>
    </source>
</evidence>
<dbReference type="EMBL" id="PQXF01000001">
    <property type="protein sequence ID" value="PXF62198.1"/>
    <property type="molecule type" value="Genomic_DNA"/>
</dbReference>
<comment type="caution">
    <text evidence="1">The sequence shown here is derived from an EMBL/GenBank/DDBJ whole genome shotgun (WGS) entry which is preliminary data.</text>
</comment>
<dbReference type="Proteomes" id="UP000248329">
    <property type="component" value="Unassembled WGS sequence"/>
</dbReference>